<dbReference type="HOGENOM" id="CLU_1842924_0_0_11"/>
<keyword evidence="3" id="KW-1185">Reference proteome</keyword>
<feature type="chain" id="PRO_5003515075" description="Secreted protein" evidence="1">
    <location>
        <begin position="25"/>
        <end position="139"/>
    </location>
</feature>
<accession>G8RPR9</accession>
<evidence type="ECO:0008006" key="4">
    <source>
        <dbReference type="Google" id="ProtNLM"/>
    </source>
</evidence>
<dbReference type="Proteomes" id="UP000005442">
    <property type="component" value="Chromosome"/>
</dbReference>
<evidence type="ECO:0000313" key="2">
    <source>
        <dbReference type="EMBL" id="AEV72632.1"/>
    </source>
</evidence>
<gene>
    <name evidence="2" type="ordered locus">MycrhN_2030</name>
</gene>
<dbReference type="PROSITE" id="PS51257">
    <property type="entry name" value="PROKAR_LIPOPROTEIN"/>
    <property type="match status" value="1"/>
</dbReference>
<evidence type="ECO:0000256" key="1">
    <source>
        <dbReference type="SAM" id="SignalP"/>
    </source>
</evidence>
<keyword evidence="1" id="KW-0732">Signal</keyword>
<reference evidence="2 3" key="1">
    <citation type="submission" date="2011-12" db="EMBL/GenBank/DDBJ databases">
        <title>Complete sequence of Mycobacterium rhodesiae NBB3.</title>
        <authorList>
            <consortium name="US DOE Joint Genome Institute"/>
            <person name="Lucas S."/>
            <person name="Han J."/>
            <person name="Lapidus A."/>
            <person name="Cheng J.-F."/>
            <person name="Goodwin L."/>
            <person name="Pitluck S."/>
            <person name="Peters L."/>
            <person name="Mikhailova N."/>
            <person name="Gu W."/>
            <person name="Detter J.C."/>
            <person name="Han C."/>
            <person name="Tapia R."/>
            <person name="Land M."/>
            <person name="Hauser L."/>
            <person name="Kyrpides N."/>
            <person name="Ivanova N."/>
            <person name="Pagani I."/>
            <person name="Mattes T."/>
            <person name="Holmes A."/>
            <person name="Rutledge P."/>
            <person name="Paulsen I."/>
            <person name="Coleman N."/>
            <person name="Woyke T."/>
        </authorList>
    </citation>
    <scope>NUCLEOTIDE SEQUENCE [LARGE SCALE GENOMIC DNA]</scope>
    <source>
        <strain evidence="2 3">NBB3</strain>
    </source>
</reference>
<dbReference type="KEGG" id="mrh:MycrhN_2030"/>
<dbReference type="OrthoDB" id="4730150at2"/>
<dbReference type="eggNOG" id="ENOG503298N">
    <property type="taxonomic scope" value="Bacteria"/>
</dbReference>
<organism evidence="2 3">
    <name type="scientific">Mycolicibacterium rhodesiae (strain NBB3)</name>
    <name type="common">Mycobacterium rhodesiae</name>
    <dbReference type="NCBI Taxonomy" id="710685"/>
    <lineage>
        <taxon>Bacteria</taxon>
        <taxon>Bacillati</taxon>
        <taxon>Actinomycetota</taxon>
        <taxon>Actinomycetes</taxon>
        <taxon>Mycobacteriales</taxon>
        <taxon>Mycobacteriaceae</taxon>
        <taxon>Mycolicibacterium</taxon>
    </lineage>
</organism>
<dbReference type="AlphaFoldDB" id="G8RPR9"/>
<dbReference type="PATRIC" id="fig|710685.3.peg.2037"/>
<dbReference type="EMBL" id="CP003169">
    <property type="protein sequence ID" value="AEV72632.1"/>
    <property type="molecule type" value="Genomic_DNA"/>
</dbReference>
<evidence type="ECO:0000313" key="3">
    <source>
        <dbReference type="Proteomes" id="UP000005442"/>
    </source>
</evidence>
<protein>
    <recommendedName>
        <fullName evidence="4">Secreted protein</fullName>
    </recommendedName>
</protein>
<proteinExistence type="predicted"/>
<sequence>MIRAVAASGVLAVVAVGLACPAWADDRLDGQYTFINGPITNTWSITTQCNSEVTCGGTISTSTGLLEQITRVNGGPWIVERSDVSNGRVCPDGSTGPADLMYSFDPATLVGAVSFRSAPGVCGDPDWSSGQNPVSLVPL</sequence>
<dbReference type="STRING" id="710685.MycrhN_2030"/>
<feature type="signal peptide" evidence="1">
    <location>
        <begin position="1"/>
        <end position="24"/>
    </location>
</feature>
<name>G8RPR9_MYCRN</name>